<evidence type="ECO:0000313" key="2">
    <source>
        <dbReference type="Proteomes" id="UP000239590"/>
    </source>
</evidence>
<dbReference type="Proteomes" id="UP000239590">
    <property type="component" value="Unassembled WGS sequence"/>
</dbReference>
<reference evidence="2" key="1">
    <citation type="submission" date="2018-02" db="EMBL/GenBank/DDBJ databases">
        <title>Genome sequencing of Solimonas sp. HR-BB.</title>
        <authorList>
            <person name="Lee Y."/>
            <person name="Jeon C.O."/>
        </authorList>
    </citation>
    <scope>NUCLEOTIDE SEQUENCE [LARGE SCALE GENOMIC DNA]</scope>
    <source>
        <strain evidence="2">HR-U</strain>
    </source>
</reference>
<keyword evidence="2" id="KW-1185">Reference proteome</keyword>
<evidence type="ECO:0000313" key="1">
    <source>
        <dbReference type="EMBL" id="PQA59163.1"/>
    </source>
</evidence>
<comment type="caution">
    <text evidence="1">The sequence shown here is derived from an EMBL/GenBank/DDBJ whole genome shotgun (WGS) entry which is preliminary data.</text>
</comment>
<proteinExistence type="predicted"/>
<organism evidence="1 2">
    <name type="scientific">Siphonobacter curvatus</name>
    <dbReference type="NCBI Taxonomy" id="2094562"/>
    <lineage>
        <taxon>Bacteria</taxon>
        <taxon>Pseudomonadati</taxon>
        <taxon>Bacteroidota</taxon>
        <taxon>Cytophagia</taxon>
        <taxon>Cytophagales</taxon>
        <taxon>Cytophagaceae</taxon>
        <taxon>Siphonobacter</taxon>
    </lineage>
</organism>
<accession>A0A2S7IN43</accession>
<name>A0A2S7IN43_9BACT</name>
<dbReference type="OrthoDB" id="957470at2"/>
<gene>
    <name evidence="1" type="ORF">C5O19_05770</name>
</gene>
<dbReference type="EMBL" id="PTRA01000001">
    <property type="protein sequence ID" value="PQA59163.1"/>
    <property type="molecule type" value="Genomic_DNA"/>
</dbReference>
<dbReference type="RefSeq" id="WP_104710451.1">
    <property type="nucleotide sequence ID" value="NZ_PTRA01000001.1"/>
</dbReference>
<protein>
    <submittedName>
        <fullName evidence="1">Uncharacterized protein</fullName>
    </submittedName>
</protein>
<dbReference type="AlphaFoldDB" id="A0A2S7IN43"/>
<sequence length="220" mass="25226">MAIQETSFEDNPILAKILEDFTKQAERRFISAVRAEGLELTGELLASIHAAAVERGQGFIRSSVMFSELLRIKDMKQLRYTTVPPLRAMVDFVEKIGIGRFAYVPGYPTGVTPRSEHAAVLRVARGLQFHFKSYPNIKRGYRGIYNDELKYNVLPLFYETMEQAACAWAAEEFRQNFGKEVFFAPTDKRNWARMMASQTAYSEGKIDTSNLKYNFPKNRK</sequence>